<dbReference type="GO" id="GO:0035197">
    <property type="term" value="F:siRNA binding"/>
    <property type="evidence" value="ECO:0007669"/>
    <property type="project" value="TreeGrafter"/>
</dbReference>
<feature type="compositionally biased region" description="Basic and acidic residues" evidence="1">
    <location>
        <begin position="445"/>
        <end position="457"/>
    </location>
</feature>
<feature type="region of interest" description="Disordered" evidence="1">
    <location>
        <begin position="230"/>
        <end position="257"/>
    </location>
</feature>
<dbReference type="EMBL" id="CAJVPQ010000290">
    <property type="protein sequence ID" value="CAG8467192.1"/>
    <property type="molecule type" value="Genomic_DNA"/>
</dbReference>
<accession>A0A9N8VY98</accession>
<feature type="compositionally biased region" description="Basic and acidic residues" evidence="1">
    <location>
        <begin position="384"/>
        <end position="397"/>
    </location>
</feature>
<feature type="compositionally biased region" description="Basic and acidic residues" evidence="1">
    <location>
        <begin position="409"/>
        <end position="427"/>
    </location>
</feature>
<comment type="caution">
    <text evidence="3">The sequence shown here is derived from an EMBL/GenBank/DDBJ whole genome shotgun (WGS) entry which is preliminary data.</text>
</comment>
<dbReference type="AlphaFoldDB" id="A0A9N8VY98"/>
<evidence type="ECO:0000313" key="4">
    <source>
        <dbReference type="Proteomes" id="UP000789570"/>
    </source>
</evidence>
<dbReference type="Gene3D" id="3.40.50.1820">
    <property type="entry name" value="alpha/beta hydrolase"/>
    <property type="match status" value="1"/>
</dbReference>
<dbReference type="SUPFAM" id="SSF53474">
    <property type="entry name" value="alpha/beta-Hydrolases"/>
    <property type="match status" value="1"/>
</dbReference>
<evidence type="ECO:0000256" key="1">
    <source>
        <dbReference type="SAM" id="MobiDB-lite"/>
    </source>
</evidence>
<dbReference type="PANTHER" id="PTHR21357:SF4">
    <property type="entry name" value="FAM172 FAMILY PROTEIN HOMOLOG CG10038"/>
    <property type="match status" value="1"/>
</dbReference>
<dbReference type="OrthoDB" id="421951at2759"/>
<feature type="region of interest" description="Disordered" evidence="1">
    <location>
        <begin position="306"/>
        <end position="457"/>
    </location>
</feature>
<gene>
    <name evidence="3" type="ORF">FCALED_LOCUS2037</name>
</gene>
<dbReference type="Proteomes" id="UP000789570">
    <property type="component" value="Unassembled WGS sequence"/>
</dbReference>
<dbReference type="InterPro" id="IPR053858">
    <property type="entry name" value="Arb2_dom"/>
</dbReference>
<evidence type="ECO:0000259" key="2">
    <source>
        <dbReference type="Pfam" id="PF22749"/>
    </source>
</evidence>
<name>A0A9N8VY98_9GLOM</name>
<reference evidence="3" key="1">
    <citation type="submission" date="2021-06" db="EMBL/GenBank/DDBJ databases">
        <authorList>
            <person name="Kallberg Y."/>
            <person name="Tangrot J."/>
            <person name="Rosling A."/>
        </authorList>
    </citation>
    <scope>NUCLEOTIDE SEQUENCE</scope>
    <source>
        <strain evidence="3">UK204</strain>
    </source>
</reference>
<dbReference type="InterPro" id="IPR029058">
    <property type="entry name" value="AB_hydrolase_fold"/>
</dbReference>
<dbReference type="InterPro" id="IPR048263">
    <property type="entry name" value="Arb2"/>
</dbReference>
<dbReference type="GO" id="GO:0005634">
    <property type="term" value="C:nucleus"/>
    <property type="evidence" value="ECO:0007669"/>
    <property type="project" value="TreeGrafter"/>
</dbReference>
<dbReference type="GO" id="GO:0031048">
    <property type="term" value="P:regulatory ncRNA-mediated heterochromatin formation"/>
    <property type="evidence" value="ECO:0007669"/>
    <property type="project" value="TreeGrafter"/>
</dbReference>
<organism evidence="3 4">
    <name type="scientific">Funneliformis caledonium</name>
    <dbReference type="NCBI Taxonomy" id="1117310"/>
    <lineage>
        <taxon>Eukaryota</taxon>
        <taxon>Fungi</taxon>
        <taxon>Fungi incertae sedis</taxon>
        <taxon>Mucoromycota</taxon>
        <taxon>Glomeromycotina</taxon>
        <taxon>Glomeromycetes</taxon>
        <taxon>Glomerales</taxon>
        <taxon>Glomeraceae</taxon>
        <taxon>Funneliformis</taxon>
    </lineage>
</organism>
<proteinExistence type="predicted"/>
<keyword evidence="4" id="KW-1185">Reference proteome</keyword>
<dbReference type="PANTHER" id="PTHR21357">
    <property type="entry name" value="FAM172 FAMILY PROTEIN HOMOLOG CG10038"/>
    <property type="match status" value="1"/>
</dbReference>
<protein>
    <submittedName>
        <fullName evidence="3">11377_t:CDS:1</fullName>
    </submittedName>
</protein>
<dbReference type="Pfam" id="PF22749">
    <property type="entry name" value="Arb2"/>
    <property type="match status" value="1"/>
</dbReference>
<feature type="compositionally biased region" description="Polar residues" evidence="1">
    <location>
        <begin position="234"/>
        <end position="253"/>
    </location>
</feature>
<sequence length="457" mass="51130">MFPYIKKAQELNWGIIIFNPNENYGRINKDGIECGFREINGSESPQNHCIYVWERFVRKAKAKRILLVAHSFGGICTTAMIDHLADEFKSRVKGIALTDSVHSSGMVPKHSDRWFRGCTVNWIKSSLPLNDPVPEEASRFYGCRCTSAGHSKHEYTSGTAIEPVFEFLQGRLDKAIYDETRESVSNNESEKVAEKSYEVTVSIHTHEPSKIPHETNKGDEQSVANNEGDAMEMSNESPETGVNTKTEEQPSQVTHEKGNTVITNEKDESVANNESKMEVAYESLETGMNIQTQDSGLVTLEQGTEAITNREDNQSSGANYKDEKDEMNTVETVTSTQQHHESSQMPPEVITAIPGGDETMETDESSESVKNAPKEDAEMIIDAELNKDSGEFKKENNTSENQLVTPKGLPKEMSTDSTEIQHSKDEIIQDNNNKENTNNSLTSDQKNKVKQESDYKI</sequence>
<feature type="domain" description="Arb2" evidence="2">
    <location>
        <begin position="1"/>
        <end position="128"/>
    </location>
</feature>
<evidence type="ECO:0000313" key="3">
    <source>
        <dbReference type="EMBL" id="CAG8467192.1"/>
    </source>
</evidence>